<dbReference type="AlphaFoldDB" id="Q7M4I2"/>
<keyword id="KW-0903">Direct protein sequencing</keyword>
<reference evidence="1" key="1">
    <citation type="journal article" date="1992" name="Biochem. J.">
        <title>Characterization of a calsequestrin-like protein from sea-urchin eggs.</title>
        <authorList>
            <person name="Lebeche D."/>
            <person name="Kaminer B."/>
        </authorList>
    </citation>
    <scope>PROTEIN SEQUENCE</scope>
</reference>
<accession>Q7M4I2</accession>
<organism evidence="1">
    <name type="scientific">Strongylocentrotus droebachiensis</name>
    <name type="common">Green sea urchin</name>
    <dbReference type="NCBI Taxonomy" id="7671"/>
    <lineage>
        <taxon>Eukaryota</taxon>
        <taxon>Metazoa</taxon>
        <taxon>Echinodermata</taxon>
        <taxon>Eleutherozoa</taxon>
        <taxon>Echinozoa</taxon>
        <taxon>Echinoidea</taxon>
        <taxon>Euechinoidea</taxon>
        <taxon>Echinacea</taxon>
        <taxon>Camarodonta</taxon>
        <taxon>Echinidea</taxon>
        <taxon>Strongylocentrotidae</taxon>
        <taxon>Strongylocentrotus</taxon>
    </lineage>
</organism>
<sequence length="25" mass="2755">EVEVEIEEDVAVLTDAAFAEYVAEN</sequence>
<proteinExistence type="evidence at protein level"/>
<name>Q7M4I2_STRDR</name>
<dbReference type="PIR" id="S27179">
    <property type="entry name" value="S27179"/>
</dbReference>
<protein>
    <submittedName>
        <fullName evidence="1">Calsequestrin-like protein</fullName>
    </submittedName>
</protein>
<evidence type="ECO:0000313" key="1">
    <source>
        <dbReference type="PIR" id="S27179"/>
    </source>
</evidence>